<proteinExistence type="predicted"/>
<accession>A0AAV9XFC3</accession>
<dbReference type="Proteomes" id="UP001365542">
    <property type="component" value="Unassembled WGS sequence"/>
</dbReference>
<keyword evidence="2" id="KW-1185">Reference proteome</keyword>
<gene>
    <name evidence="1" type="ORF">TWF694_009087</name>
</gene>
<organism evidence="1 2">
    <name type="scientific">Orbilia ellipsospora</name>
    <dbReference type="NCBI Taxonomy" id="2528407"/>
    <lineage>
        <taxon>Eukaryota</taxon>
        <taxon>Fungi</taxon>
        <taxon>Dikarya</taxon>
        <taxon>Ascomycota</taxon>
        <taxon>Pezizomycotina</taxon>
        <taxon>Orbiliomycetes</taxon>
        <taxon>Orbiliales</taxon>
        <taxon>Orbiliaceae</taxon>
        <taxon>Orbilia</taxon>
    </lineage>
</organism>
<comment type="caution">
    <text evidence="1">The sequence shown here is derived from an EMBL/GenBank/DDBJ whole genome shotgun (WGS) entry which is preliminary data.</text>
</comment>
<dbReference type="EMBL" id="JAVHJO010000005">
    <property type="protein sequence ID" value="KAK6540276.1"/>
    <property type="molecule type" value="Genomic_DNA"/>
</dbReference>
<sequence length="140" mass="14843">MSNLQPGNYYKIESVEFIDPETPPKTRSLAVEGGTLVLAPEGAEPTKFLFEASMQESEGMYRISVDQGHLVPNGGGVSASVTVDAEWNVVRSAPCPPPVGNNTFVIYQGPAGPGSDAINPGSGPVELKSLGYPWWIRPVA</sequence>
<evidence type="ECO:0000313" key="1">
    <source>
        <dbReference type="EMBL" id="KAK6540276.1"/>
    </source>
</evidence>
<evidence type="ECO:0000313" key="2">
    <source>
        <dbReference type="Proteomes" id="UP001365542"/>
    </source>
</evidence>
<dbReference type="AlphaFoldDB" id="A0AAV9XFC3"/>
<protein>
    <submittedName>
        <fullName evidence="1">Uncharacterized protein</fullName>
    </submittedName>
</protein>
<reference evidence="1 2" key="1">
    <citation type="submission" date="2019-10" db="EMBL/GenBank/DDBJ databases">
        <authorList>
            <person name="Palmer J.M."/>
        </authorList>
    </citation>
    <scope>NUCLEOTIDE SEQUENCE [LARGE SCALE GENOMIC DNA]</scope>
    <source>
        <strain evidence="1 2">TWF694</strain>
    </source>
</reference>
<name>A0AAV9XFC3_9PEZI</name>